<dbReference type="GO" id="GO:0009012">
    <property type="term" value="F:aminoglycoside 3''-adenylyltransferase activity"/>
    <property type="evidence" value="ECO:0007669"/>
    <property type="project" value="UniProtKB-EC"/>
</dbReference>
<evidence type="ECO:0000313" key="4">
    <source>
        <dbReference type="EMBL" id="MBB6449461.1"/>
    </source>
</evidence>
<evidence type="ECO:0000259" key="3">
    <source>
        <dbReference type="Pfam" id="PF13427"/>
    </source>
</evidence>
<dbReference type="Pfam" id="PF01909">
    <property type="entry name" value="NTP_transf_2"/>
    <property type="match status" value="1"/>
</dbReference>
<dbReference type="InterPro" id="IPR025184">
    <property type="entry name" value="AadA_C"/>
</dbReference>
<evidence type="ECO:0000313" key="5">
    <source>
        <dbReference type="Proteomes" id="UP000568839"/>
    </source>
</evidence>
<dbReference type="InterPro" id="IPR002934">
    <property type="entry name" value="Polymerase_NTP_transf_dom"/>
</dbReference>
<keyword evidence="4" id="KW-0548">Nucleotidyltransferase</keyword>
<comment type="caution">
    <text evidence="4">The sequence shown here is derived from an EMBL/GenBank/DDBJ whole genome shotgun (WGS) entry which is preliminary data.</text>
</comment>
<dbReference type="Proteomes" id="UP000568839">
    <property type="component" value="Unassembled WGS sequence"/>
</dbReference>
<dbReference type="InterPro" id="IPR043519">
    <property type="entry name" value="NT_sf"/>
</dbReference>
<evidence type="ECO:0000259" key="2">
    <source>
        <dbReference type="Pfam" id="PF01909"/>
    </source>
</evidence>
<dbReference type="Pfam" id="PF13427">
    <property type="entry name" value="AadA_C"/>
    <property type="match status" value="1"/>
</dbReference>
<dbReference type="CDD" id="cd05403">
    <property type="entry name" value="NT_KNTase_like"/>
    <property type="match status" value="1"/>
</dbReference>
<proteinExistence type="predicted"/>
<keyword evidence="1 4" id="KW-0808">Transferase</keyword>
<sequence>MDDQIDDYLYQLTEVVNSVLEDRLVGLYLCGSTVLGDFNEKISDIDVLCIVKRPLKESEKRALAKNLSHQTLPSPGAGLEFYVVLEQEAAQPHSLLSYEFALLTGQDIDDKVKEEEMDEGLLMDFAINVQSGKTLTGRAKEEVFGSIPKPWLEEAMKGSLRWHNSHIFHPYYDPYGHEAVMNACRTWCFKETGVLTSKTRGTKWALKQWPYSEVIRRALAIRQGTWHELLDAEEIQQLLQFVRSNHDSARIPSAI</sequence>
<dbReference type="EC" id="2.7.7.47" evidence="4"/>
<dbReference type="AlphaFoldDB" id="A0A841PT27"/>
<accession>A0A841PT27</accession>
<feature type="domain" description="Polymerase nucleotidyl transferase" evidence="2">
    <location>
        <begin position="19"/>
        <end position="62"/>
    </location>
</feature>
<feature type="domain" description="Adenylyltransferase AadA C-terminal" evidence="3">
    <location>
        <begin position="142"/>
        <end position="242"/>
    </location>
</feature>
<dbReference type="SUPFAM" id="SSF81301">
    <property type="entry name" value="Nucleotidyltransferase"/>
    <property type="match status" value="1"/>
</dbReference>
<organism evidence="4 5">
    <name type="scientific">Geomicrobium halophilum</name>
    <dbReference type="NCBI Taxonomy" id="549000"/>
    <lineage>
        <taxon>Bacteria</taxon>
        <taxon>Bacillati</taxon>
        <taxon>Bacillota</taxon>
        <taxon>Bacilli</taxon>
        <taxon>Bacillales</taxon>
        <taxon>Geomicrobium</taxon>
    </lineage>
</organism>
<name>A0A841PT27_9BACL</name>
<evidence type="ECO:0000256" key="1">
    <source>
        <dbReference type="ARBA" id="ARBA00022679"/>
    </source>
</evidence>
<reference evidence="4 5" key="1">
    <citation type="submission" date="2020-08" db="EMBL/GenBank/DDBJ databases">
        <title>Genomic Encyclopedia of Type Strains, Phase IV (KMG-IV): sequencing the most valuable type-strain genomes for metagenomic binning, comparative biology and taxonomic classification.</title>
        <authorList>
            <person name="Goeker M."/>
        </authorList>
    </citation>
    <scope>NUCLEOTIDE SEQUENCE [LARGE SCALE GENOMIC DNA]</scope>
    <source>
        <strain evidence="4 5">DSM 21769</strain>
    </source>
</reference>
<dbReference type="Gene3D" id="3.30.460.10">
    <property type="entry name" value="Beta Polymerase, domain 2"/>
    <property type="match status" value="1"/>
</dbReference>
<gene>
    <name evidence="4" type="ORF">HNR44_001410</name>
</gene>
<protein>
    <submittedName>
        <fullName evidence="4">Streptomycin 3'-adenylyltransferase</fullName>
        <ecNumber evidence="4">2.7.7.47</ecNumber>
    </submittedName>
</protein>
<dbReference type="EMBL" id="JACHHJ010000001">
    <property type="protein sequence ID" value="MBB6449461.1"/>
    <property type="molecule type" value="Genomic_DNA"/>
</dbReference>
<dbReference type="RefSeq" id="WP_184403343.1">
    <property type="nucleotide sequence ID" value="NZ_JACHHJ010000001.1"/>
</dbReference>
<keyword evidence="5" id="KW-1185">Reference proteome</keyword>